<keyword evidence="4 9" id="KW-0949">S-adenosyl-L-methionine</keyword>
<dbReference type="Gene3D" id="3.40.50.12160">
    <property type="entry name" value="Methylthiotransferase, N-terminal domain"/>
    <property type="match status" value="1"/>
</dbReference>
<dbReference type="GO" id="GO:0035597">
    <property type="term" value="F:tRNA-2-methylthio-N(6)-dimethylallyladenosine(37) synthase activity"/>
    <property type="evidence" value="ECO:0007669"/>
    <property type="project" value="UniProtKB-EC"/>
</dbReference>
<dbReference type="InterPro" id="IPR023404">
    <property type="entry name" value="rSAM_horseshoe"/>
</dbReference>
<feature type="binding site" evidence="9">
    <location>
        <position position="55"/>
    </location>
    <ligand>
        <name>[4Fe-4S] cluster</name>
        <dbReference type="ChEBI" id="CHEBI:49883"/>
        <label>1</label>
    </ligand>
</feature>
<dbReference type="PROSITE" id="PS51918">
    <property type="entry name" value="RADICAL_SAM"/>
    <property type="match status" value="1"/>
</dbReference>
<evidence type="ECO:0000259" key="10">
    <source>
        <dbReference type="PROSITE" id="PS50926"/>
    </source>
</evidence>
<comment type="subcellular location">
    <subcellularLocation>
        <location evidence="9">Cytoplasm</location>
    </subcellularLocation>
</comment>
<dbReference type="PROSITE" id="PS01278">
    <property type="entry name" value="MTTASE_RADICAL"/>
    <property type="match status" value="1"/>
</dbReference>
<feature type="binding site" evidence="9">
    <location>
        <position position="19"/>
    </location>
    <ligand>
        <name>[4Fe-4S] cluster</name>
        <dbReference type="ChEBI" id="CHEBI:49883"/>
        <label>1</label>
    </ligand>
</feature>
<dbReference type="SMART" id="SM00729">
    <property type="entry name" value="Elp3"/>
    <property type="match status" value="1"/>
</dbReference>
<feature type="binding site" evidence="9">
    <location>
        <position position="168"/>
    </location>
    <ligand>
        <name>[4Fe-4S] cluster</name>
        <dbReference type="ChEBI" id="CHEBI:49883"/>
        <label>2</label>
        <note>4Fe-4S-S-AdoMet</note>
    </ligand>
</feature>
<dbReference type="SFLD" id="SFLDF00273">
    <property type="entry name" value="(dimethylallyl)adenosine_tRNA"/>
    <property type="match status" value="1"/>
</dbReference>
<sequence>MKDLQGFQKKKAFIGVYGCQMNISDAERMEGQLGTLGYERTEDMTDADLILLNTCCVRETAEDKVYGKIGEIKHLKHAKQTLIFGITGCMAQKEGEALIRRAPHIDFVLGTNKVHELKDVVKRLESERCGHIVDVFLGNAPLPEDVPIERAGRLSAWVPIMYGCDNFCTYCIVPYVRGREHSRQPEDVVREVKAAVGQGFKEVTLLGQNVNSYGKDHKRADFAELLQMVDEIEGIERVRYMTSHPKDLSDRVIEAVKNGKHICPHFHLPVQHGSDRILKAMNRVYRKDAYRSLVERIRTAVPGASLTTDLIVGFPGEAEEDFAELLDFLKEIRYDAAYTFLYSKRSGTPAATMEEQVEASVKKERLHRLMQVQNRISLEKNQELQNSVQEVLVEGPSRTDEAIWTGRTGTNKIVLWKKKGTEAEGDIVRVRITQPQTWVLKGELQTD</sequence>
<evidence type="ECO:0000256" key="7">
    <source>
        <dbReference type="ARBA" id="ARBA00023014"/>
    </source>
</evidence>
<keyword evidence="5 9" id="KW-0479">Metal-binding</keyword>
<keyword evidence="2 9" id="KW-0004">4Fe-4S</keyword>
<dbReference type="SUPFAM" id="SSF102114">
    <property type="entry name" value="Radical SAM enzymes"/>
    <property type="match status" value="1"/>
</dbReference>
<keyword evidence="3 9" id="KW-0808">Transferase</keyword>
<dbReference type="PROSITE" id="PS50926">
    <property type="entry name" value="TRAM"/>
    <property type="match status" value="1"/>
</dbReference>
<dbReference type="InterPro" id="IPR002792">
    <property type="entry name" value="TRAM_dom"/>
</dbReference>
<comment type="caution">
    <text evidence="13">The sequence shown here is derived from an EMBL/GenBank/DDBJ whole genome shotgun (WGS) entry which is preliminary data.</text>
</comment>
<keyword evidence="7 9" id="KW-0411">Iron-sulfur</keyword>
<comment type="function">
    <text evidence="1 9">Catalyzes the methylthiolation of N6-(dimethylallyl)adenosine (i(6)A), leading to the formation of 2-methylthio-N6-(dimethylallyl)adenosine (ms(2)i(6)A) at position 37 in tRNAs that read codons beginning with uridine.</text>
</comment>
<dbReference type="Pfam" id="PF00919">
    <property type="entry name" value="UPF0004"/>
    <property type="match status" value="1"/>
</dbReference>
<organism evidence="13 14">
    <name type="scientific">Selenomonas sputigena</name>
    <dbReference type="NCBI Taxonomy" id="69823"/>
    <lineage>
        <taxon>Bacteria</taxon>
        <taxon>Bacillati</taxon>
        <taxon>Bacillota</taxon>
        <taxon>Negativicutes</taxon>
        <taxon>Selenomonadales</taxon>
        <taxon>Selenomonadaceae</taxon>
        <taxon>Selenomonas</taxon>
    </lineage>
</organism>
<accession>A0ABV3X293</accession>
<dbReference type="InterPro" id="IPR020612">
    <property type="entry name" value="Methylthiotransferase_CS"/>
</dbReference>
<dbReference type="NCBIfam" id="TIGR00089">
    <property type="entry name" value="MiaB/RimO family radical SAM methylthiotransferase"/>
    <property type="match status" value="1"/>
</dbReference>
<name>A0ABV3X293_9FIRM</name>
<evidence type="ECO:0000256" key="2">
    <source>
        <dbReference type="ARBA" id="ARBA00022485"/>
    </source>
</evidence>
<dbReference type="Proteomes" id="UP001559623">
    <property type="component" value="Unassembled WGS sequence"/>
</dbReference>
<evidence type="ECO:0000256" key="5">
    <source>
        <dbReference type="ARBA" id="ARBA00022723"/>
    </source>
</evidence>
<dbReference type="PANTHER" id="PTHR43020">
    <property type="entry name" value="CDK5 REGULATORY SUBUNIT-ASSOCIATED PROTEIN 1"/>
    <property type="match status" value="1"/>
</dbReference>
<protein>
    <recommendedName>
        <fullName evidence="8 9">tRNA-2-methylthio-N(6)-dimethylallyladenosine synthase</fullName>
        <ecNumber evidence="8 9">2.8.4.3</ecNumber>
    </recommendedName>
    <alternativeName>
        <fullName evidence="9">(Dimethylallyl)adenosine tRNA methylthiotransferase MiaB</fullName>
    </alternativeName>
    <alternativeName>
        <fullName evidence="9">tRNA-i(6)A37 methylthiotransferase</fullName>
    </alternativeName>
</protein>
<dbReference type="InterPro" id="IPR013848">
    <property type="entry name" value="Methylthiotransferase_N"/>
</dbReference>
<dbReference type="Pfam" id="PF04055">
    <property type="entry name" value="Radical_SAM"/>
    <property type="match status" value="1"/>
</dbReference>
<gene>
    <name evidence="9 13" type="primary">miaB</name>
    <name evidence="13" type="ORF">QCO44_01115</name>
</gene>
<dbReference type="RefSeq" id="WP_368846225.1">
    <property type="nucleotide sequence ID" value="NZ_CP194411.1"/>
</dbReference>
<evidence type="ECO:0000256" key="6">
    <source>
        <dbReference type="ARBA" id="ARBA00023004"/>
    </source>
</evidence>
<comment type="catalytic activity">
    <reaction evidence="9">
        <text>N(6)-dimethylallyladenosine(37) in tRNA + (sulfur carrier)-SH + AH2 + 2 S-adenosyl-L-methionine = 2-methylsulfanyl-N(6)-dimethylallyladenosine(37) in tRNA + (sulfur carrier)-H + 5'-deoxyadenosine + L-methionine + A + S-adenosyl-L-homocysteine + 2 H(+)</text>
        <dbReference type="Rhea" id="RHEA:37067"/>
        <dbReference type="Rhea" id="RHEA-COMP:10375"/>
        <dbReference type="Rhea" id="RHEA-COMP:10376"/>
        <dbReference type="Rhea" id="RHEA-COMP:14737"/>
        <dbReference type="Rhea" id="RHEA-COMP:14739"/>
        <dbReference type="ChEBI" id="CHEBI:13193"/>
        <dbReference type="ChEBI" id="CHEBI:15378"/>
        <dbReference type="ChEBI" id="CHEBI:17319"/>
        <dbReference type="ChEBI" id="CHEBI:17499"/>
        <dbReference type="ChEBI" id="CHEBI:29917"/>
        <dbReference type="ChEBI" id="CHEBI:57844"/>
        <dbReference type="ChEBI" id="CHEBI:57856"/>
        <dbReference type="ChEBI" id="CHEBI:59789"/>
        <dbReference type="ChEBI" id="CHEBI:64428"/>
        <dbReference type="ChEBI" id="CHEBI:74415"/>
        <dbReference type="ChEBI" id="CHEBI:74417"/>
        <dbReference type="EC" id="2.8.4.3"/>
    </reaction>
</comment>
<evidence type="ECO:0000256" key="4">
    <source>
        <dbReference type="ARBA" id="ARBA00022691"/>
    </source>
</evidence>
<keyword evidence="6 9" id="KW-0408">Iron</keyword>
<dbReference type="SFLD" id="SFLDG01082">
    <property type="entry name" value="B12-binding_domain_containing"/>
    <property type="match status" value="1"/>
</dbReference>
<dbReference type="Pfam" id="PF01938">
    <property type="entry name" value="TRAM"/>
    <property type="match status" value="1"/>
</dbReference>
<dbReference type="SFLD" id="SFLDG01061">
    <property type="entry name" value="methylthiotransferase"/>
    <property type="match status" value="1"/>
</dbReference>
<dbReference type="Gene3D" id="3.80.30.20">
    <property type="entry name" value="tm_1862 like domain"/>
    <property type="match status" value="1"/>
</dbReference>
<dbReference type="CDD" id="cd01335">
    <property type="entry name" value="Radical_SAM"/>
    <property type="match status" value="1"/>
</dbReference>
<feature type="domain" description="TRAM" evidence="10">
    <location>
        <begin position="382"/>
        <end position="446"/>
    </location>
</feature>
<keyword evidence="9" id="KW-0819">tRNA processing</keyword>
<dbReference type="NCBIfam" id="TIGR01574">
    <property type="entry name" value="miaB-methiolase"/>
    <property type="match status" value="1"/>
</dbReference>
<evidence type="ECO:0000256" key="3">
    <source>
        <dbReference type="ARBA" id="ARBA00022679"/>
    </source>
</evidence>
<dbReference type="SFLD" id="SFLDS00029">
    <property type="entry name" value="Radical_SAM"/>
    <property type="match status" value="1"/>
</dbReference>
<reference evidence="13 14" key="1">
    <citation type="submission" date="2023-04" db="EMBL/GenBank/DDBJ databases">
        <title>Genome Sequence of Selenomonas sputigena ATCC 33150.</title>
        <authorList>
            <person name="Miller D.P."/>
            <person name="Anvari S."/>
            <person name="Polson S.W."/>
            <person name="Macdonald M."/>
            <person name="Mcdowell J.V."/>
        </authorList>
    </citation>
    <scope>NUCLEOTIDE SEQUENCE [LARGE SCALE GENOMIC DNA]</scope>
    <source>
        <strain evidence="13 14">ATCC 33150</strain>
    </source>
</reference>
<evidence type="ECO:0000256" key="9">
    <source>
        <dbReference type="HAMAP-Rule" id="MF_01864"/>
    </source>
</evidence>
<dbReference type="InterPro" id="IPR058240">
    <property type="entry name" value="rSAM_sf"/>
</dbReference>
<keyword evidence="14" id="KW-1185">Reference proteome</keyword>
<dbReference type="InterPro" id="IPR005839">
    <property type="entry name" value="Methylthiotransferase"/>
</dbReference>
<dbReference type="EC" id="2.8.4.3" evidence="8 9"/>
<evidence type="ECO:0000259" key="11">
    <source>
        <dbReference type="PROSITE" id="PS51449"/>
    </source>
</evidence>
<comment type="cofactor">
    <cofactor evidence="9">
        <name>[4Fe-4S] cluster</name>
        <dbReference type="ChEBI" id="CHEBI:49883"/>
    </cofactor>
    <text evidence="9">Binds 2 [4Fe-4S] clusters. One cluster is coordinated with 3 cysteines and an exchangeable S-adenosyl-L-methionine.</text>
</comment>
<feature type="binding site" evidence="9">
    <location>
        <position position="164"/>
    </location>
    <ligand>
        <name>[4Fe-4S] cluster</name>
        <dbReference type="ChEBI" id="CHEBI:49883"/>
        <label>2</label>
        <note>4Fe-4S-S-AdoMet</note>
    </ligand>
</feature>
<dbReference type="InterPro" id="IPR006463">
    <property type="entry name" value="MiaB_methiolase"/>
</dbReference>
<evidence type="ECO:0000256" key="1">
    <source>
        <dbReference type="ARBA" id="ARBA00003234"/>
    </source>
</evidence>
<feature type="binding site" evidence="9">
    <location>
        <position position="171"/>
    </location>
    <ligand>
        <name>[4Fe-4S] cluster</name>
        <dbReference type="ChEBI" id="CHEBI:49883"/>
        <label>2</label>
        <note>4Fe-4S-S-AdoMet</note>
    </ligand>
</feature>
<comment type="similarity">
    <text evidence="9">Belongs to the methylthiotransferase family. MiaB subfamily.</text>
</comment>
<dbReference type="InterPro" id="IPR006638">
    <property type="entry name" value="Elp3/MiaA/NifB-like_rSAM"/>
</dbReference>
<evidence type="ECO:0000259" key="12">
    <source>
        <dbReference type="PROSITE" id="PS51918"/>
    </source>
</evidence>
<dbReference type="HAMAP" id="MF_01864">
    <property type="entry name" value="tRNA_metthiotr_MiaB"/>
    <property type="match status" value="1"/>
</dbReference>
<evidence type="ECO:0000256" key="8">
    <source>
        <dbReference type="ARBA" id="ARBA00033765"/>
    </source>
</evidence>
<feature type="domain" description="Radical SAM core" evidence="12">
    <location>
        <begin position="150"/>
        <end position="379"/>
    </location>
</feature>
<evidence type="ECO:0000313" key="14">
    <source>
        <dbReference type="Proteomes" id="UP001559623"/>
    </source>
</evidence>
<dbReference type="InterPro" id="IPR007197">
    <property type="entry name" value="rSAM"/>
</dbReference>
<dbReference type="PROSITE" id="PS51449">
    <property type="entry name" value="MTTASE_N"/>
    <property type="match status" value="1"/>
</dbReference>
<feature type="binding site" evidence="9">
    <location>
        <position position="89"/>
    </location>
    <ligand>
        <name>[4Fe-4S] cluster</name>
        <dbReference type="ChEBI" id="CHEBI:49883"/>
        <label>1</label>
    </ligand>
</feature>
<feature type="domain" description="MTTase N-terminal" evidence="11">
    <location>
        <begin position="10"/>
        <end position="126"/>
    </location>
</feature>
<dbReference type="PANTHER" id="PTHR43020:SF2">
    <property type="entry name" value="MITOCHONDRIAL TRNA METHYLTHIOTRANSFERASE CDK5RAP1"/>
    <property type="match status" value="1"/>
</dbReference>
<dbReference type="EMBL" id="JARVLH010000001">
    <property type="protein sequence ID" value="MEX5284243.1"/>
    <property type="molecule type" value="Genomic_DNA"/>
</dbReference>
<proteinExistence type="inferred from homology"/>
<evidence type="ECO:0000313" key="13">
    <source>
        <dbReference type="EMBL" id="MEX5284243.1"/>
    </source>
</evidence>
<dbReference type="InterPro" id="IPR038135">
    <property type="entry name" value="Methylthiotransferase_N_sf"/>
</dbReference>
<keyword evidence="9" id="KW-0963">Cytoplasm</keyword>
<comment type="subunit">
    <text evidence="9">Monomer.</text>
</comment>